<proteinExistence type="predicted"/>
<accession>A0A398DUN3</accession>
<reference evidence="2 3" key="1">
    <citation type="submission" date="2018-09" db="EMBL/GenBank/DDBJ databases">
        <title>Discovery and Ecogenomic Context for Candidatus Cryosericales, a Global Caldiserica Order Active in Thawing Permafrost.</title>
        <authorList>
            <person name="Martinez M.A."/>
            <person name="Woodcroft B.J."/>
            <person name="Ignacio Espinoza J.C."/>
            <person name="Zayed A."/>
            <person name="Singleton C.M."/>
            <person name="Boyd J."/>
            <person name="Li Y.-F."/>
            <person name="Purvine S."/>
            <person name="Maughan H."/>
            <person name="Hodgkins S.B."/>
            <person name="Anderson D."/>
            <person name="Sederholm M."/>
            <person name="Temperton B."/>
            <person name="Saleska S.R."/>
            <person name="Tyson G.W."/>
            <person name="Rich V.I."/>
        </authorList>
    </citation>
    <scope>NUCLEOTIDE SEQUENCE [LARGE SCALE GENOMIC DNA]</scope>
    <source>
        <strain evidence="2 3">SMC1</strain>
    </source>
</reference>
<name>A0A398DUN3_9BACT</name>
<evidence type="ECO:0000313" key="3">
    <source>
        <dbReference type="Proteomes" id="UP000266113"/>
    </source>
</evidence>
<gene>
    <name evidence="2" type="ORF">SMC1_09465</name>
</gene>
<protein>
    <submittedName>
        <fullName evidence="2">Uncharacterized protein</fullName>
    </submittedName>
</protein>
<evidence type="ECO:0000256" key="1">
    <source>
        <dbReference type="SAM" id="Phobius"/>
    </source>
</evidence>
<evidence type="ECO:0000313" key="2">
    <source>
        <dbReference type="EMBL" id="RIE15798.1"/>
    </source>
</evidence>
<sequence length="142" mass="15626">MLLSWLLSDTWLMSAPARVADVLLMATTLWLASQWCRSKQRTFGKALLVSSVNGVLGIGLYALFAWVRDTGALPWRGPLWLVEMFLIAQTALFAILILVAYRRDRWRSLNVALVALALTAIVEAALIVLLSVLAPHAGGLPR</sequence>
<keyword evidence="1" id="KW-0812">Transmembrane</keyword>
<feature type="transmembrane region" description="Helical" evidence="1">
    <location>
        <begin position="113"/>
        <end position="134"/>
    </location>
</feature>
<dbReference type="OrthoDB" id="9857785at2"/>
<comment type="caution">
    <text evidence="2">The sequence shown here is derived from an EMBL/GenBank/DDBJ whole genome shotgun (WGS) entry which is preliminary data.</text>
</comment>
<organism evidence="2 3">
    <name type="scientific">Candidatus Cryosericum septentrionale</name>
    <dbReference type="NCBI Taxonomy" id="2290913"/>
    <lineage>
        <taxon>Bacteria</taxon>
        <taxon>Pseudomonadati</taxon>
        <taxon>Caldisericota/Cryosericota group</taxon>
        <taxon>Candidatus Cryosericota</taxon>
        <taxon>Candidatus Cryosericia</taxon>
        <taxon>Candidatus Cryosericales</taxon>
        <taxon>Candidatus Cryosericaceae</taxon>
        <taxon>Candidatus Cryosericum</taxon>
    </lineage>
</organism>
<feature type="transmembrane region" description="Helical" evidence="1">
    <location>
        <begin position="12"/>
        <end position="32"/>
    </location>
</feature>
<keyword evidence="1" id="KW-0472">Membrane</keyword>
<dbReference type="EMBL" id="QXIY01000045">
    <property type="protein sequence ID" value="RIE15798.1"/>
    <property type="molecule type" value="Genomic_DNA"/>
</dbReference>
<keyword evidence="1" id="KW-1133">Transmembrane helix</keyword>
<dbReference type="AlphaFoldDB" id="A0A398DUN3"/>
<keyword evidence="3" id="KW-1185">Reference proteome</keyword>
<dbReference type="Proteomes" id="UP000266113">
    <property type="component" value="Unassembled WGS sequence"/>
</dbReference>
<feature type="transmembrane region" description="Helical" evidence="1">
    <location>
        <begin position="44"/>
        <end position="67"/>
    </location>
</feature>
<feature type="transmembrane region" description="Helical" evidence="1">
    <location>
        <begin position="79"/>
        <end position="101"/>
    </location>
</feature>